<evidence type="ECO:0000256" key="1">
    <source>
        <dbReference type="SAM" id="MobiDB-lite"/>
    </source>
</evidence>
<evidence type="ECO:0000313" key="2">
    <source>
        <dbReference type="EMBL" id="PNF23792.1"/>
    </source>
</evidence>
<feature type="non-terminal residue" evidence="2">
    <location>
        <position position="482"/>
    </location>
</feature>
<dbReference type="Proteomes" id="UP000235965">
    <property type="component" value="Unassembled WGS sequence"/>
</dbReference>
<feature type="compositionally biased region" description="Basic and acidic residues" evidence="1">
    <location>
        <begin position="281"/>
        <end position="295"/>
    </location>
</feature>
<sequence length="482" mass="53225">MAANFSVTGSSETKRTYTQLLLGKPLTDADGRRRTLQVSVTPFGGREESDASPVTSIQKSHLGKLSPEQLDKNKKITQSPRGEYNEIQNEKSGEIVLKSVVTNIETKQDKILSSEITQNENSLKQAEIGTKKSFVKRNGIPHQNSRDIILKSLVKQSDATRIPERTAAGAGNENSVEILLSQNSSNKAKEAEVTRNKVHEMSLKLTCVKNVNKTSKEIGENTSKPTENEAPEGKVSRIPVIKSRVSPEKLKVVSRTLAFNGRSDLSSKPQETLPKPAIRRSSYESVRKLEDTSKKDSTNLTVRNKEDICKGSDQNIKQEDSAIHSFRKGVNEICEASLSNSALKTEMQLVQDFENLINRRNSNTETVSKQSNIIDAADEVKHSEMNSTNAIVEMYNAKVKLKDSVVTLSADESKNIVNSIRELDKKPLTNPCNAESVSKEISTGGQVSLVKEETCNNMLDELVTEKEVIKDTAVLSVRKIEG</sequence>
<organism evidence="2 3">
    <name type="scientific">Cryptotermes secundus</name>
    <dbReference type="NCBI Taxonomy" id="105785"/>
    <lineage>
        <taxon>Eukaryota</taxon>
        <taxon>Metazoa</taxon>
        <taxon>Ecdysozoa</taxon>
        <taxon>Arthropoda</taxon>
        <taxon>Hexapoda</taxon>
        <taxon>Insecta</taxon>
        <taxon>Pterygota</taxon>
        <taxon>Neoptera</taxon>
        <taxon>Polyneoptera</taxon>
        <taxon>Dictyoptera</taxon>
        <taxon>Blattodea</taxon>
        <taxon>Blattoidea</taxon>
        <taxon>Termitoidae</taxon>
        <taxon>Kalotermitidae</taxon>
        <taxon>Cryptotermitinae</taxon>
        <taxon>Cryptotermes</taxon>
    </lineage>
</organism>
<protein>
    <submittedName>
        <fullName evidence="2">Uncharacterized protein</fullName>
    </submittedName>
</protein>
<keyword evidence="3" id="KW-1185">Reference proteome</keyword>
<feature type="region of interest" description="Disordered" evidence="1">
    <location>
        <begin position="262"/>
        <end position="295"/>
    </location>
</feature>
<accession>A0A2J7Q5D8</accession>
<feature type="region of interest" description="Disordered" evidence="1">
    <location>
        <begin position="41"/>
        <end position="82"/>
    </location>
</feature>
<name>A0A2J7Q5D8_9NEOP</name>
<evidence type="ECO:0000313" key="3">
    <source>
        <dbReference type="Proteomes" id="UP000235965"/>
    </source>
</evidence>
<reference evidence="2 3" key="1">
    <citation type="submission" date="2017-12" db="EMBL/GenBank/DDBJ databases">
        <title>Hemimetabolous genomes reveal molecular basis of termite eusociality.</title>
        <authorList>
            <person name="Harrison M.C."/>
            <person name="Jongepier E."/>
            <person name="Robertson H.M."/>
            <person name="Arning N."/>
            <person name="Bitard-Feildel T."/>
            <person name="Chao H."/>
            <person name="Childers C.P."/>
            <person name="Dinh H."/>
            <person name="Doddapaneni H."/>
            <person name="Dugan S."/>
            <person name="Gowin J."/>
            <person name="Greiner C."/>
            <person name="Han Y."/>
            <person name="Hu H."/>
            <person name="Hughes D.S.T."/>
            <person name="Huylmans A.-K."/>
            <person name="Kemena C."/>
            <person name="Kremer L.P.M."/>
            <person name="Lee S.L."/>
            <person name="Lopez-Ezquerra A."/>
            <person name="Mallet L."/>
            <person name="Monroy-Kuhn J.M."/>
            <person name="Moser A."/>
            <person name="Murali S.C."/>
            <person name="Muzny D.M."/>
            <person name="Otani S."/>
            <person name="Piulachs M.-D."/>
            <person name="Poelchau M."/>
            <person name="Qu J."/>
            <person name="Schaub F."/>
            <person name="Wada-Katsumata A."/>
            <person name="Worley K.C."/>
            <person name="Xie Q."/>
            <person name="Ylla G."/>
            <person name="Poulsen M."/>
            <person name="Gibbs R.A."/>
            <person name="Schal C."/>
            <person name="Richards S."/>
            <person name="Belles X."/>
            <person name="Korb J."/>
            <person name="Bornberg-Bauer E."/>
        </authorList>
    </citation>
    <scope>NUCLEOTIDE SEQUENCE [LARGE SCALE GENOMIC DNA]</scope>
    <source>
        <tissue evidence="2">Whole body</tissue>
    </source>
</reference>
<comment type="caution">
    <text evidence="2">The sequence shown here is derived from an EMBL/GenBank/DDBJ whole genome shotgun (WGS) entry which is preliminary data.</text>
</comment>
<proteinExistence type="predicted"/>
<dbReference type="AlphaFoldDB" id="A0A2J7Q5D8"/>
<dbReference type="EMBL" id="NEVH01017575">
    <property type="protein sequence ID" value="PNF23792.1"/>
    <property type="molecule type" value="Genomic_DNA"/>
</dbReference>
<gene>
    <name evidence="2" type="ORF">B7P43_G16712</name>
</gene>
<dbReference type="OrthoDB" id="6381867at2759"/>